<name>A0A7L3LSP5_9CHAR</name>
<evidence type="ECO:0000259" key="7">
    <source>
        <dbReference type="PROSITE" id="PS50879"/>
    </source>
</evidence>
<comment type="caution">
    <text evidence="8">The sequence shown here is derived from an EMBL/GenBank/DDBJ whole genome shotgun (WGS) entry which is preliminary data.</text>
</comment>
<sequence length="110" mass="12525">TRNEWLQRPLCSETPLKDALTVFTDAGKKSRRAAITWMADGKWHHHLLDAVFGDSLQTLELAAVTWAVKQWISTPLNIVTDSLYVAGVLQRIEDARIKEVANPRLNELFR</sequence>
<organism evidence="8 9">
    <name type="scientific">Turnix velox</name>
    <name type="common">Little buttonquail</name>
    <dbReference type="NCBI Taxonomy" id="2529409"/>
    <lineage>
        <taxon>Eukaryota</taxon>
        <taxon>Metazoa</taxon>
        <taxon>Chordata</taxon>
        <taxon>Craniata</taxon>
        <taxon>Vertebrata</taxon>
        <taxon>Euteleostomi</taxon>
        <taxon>Archelosauria</taxon>
        <taxon>Archosauria</taxon>
        <taxon>Dinosauria</taxon>
        <taxon>Saurischia</taxon>
        <taxon>Theropoda</taxon>
        <taxon>Coelurosauria</taxon>
        <taxon>Aves</taxon>
        <taxon>Neognathae</taxon>
        <taxon>Neoaves</taxon>
        <taxon>Charadriiformes</taxon>
        <taxon>Turnicidae</taxon>
        <taxon>Turnix</taxon>
    </lineage>
</organism>
<dbReference type="SUPFAM" id="SSF53098">
    <property type="entry name" value="Ribonuclease H-like"/>
    <property type="match status" value="1"/>
</dbReference>
<evidence type="ECO:0000256" key="2">
    <source>
        <dbReference type="ARBA" id="ARBA00022695"/>
    </source>
</evidence>
<dbReference type="AlphaFoldDB" id="A0A7L3LSP5"/>
<keyword evidence="1" id="KW-0808">Transferase</keyword>
<dbReference type="InterPro" id="IPR002156">
    <property type="entry name" value="RNaseH_domain"/>
</dbReference>
<keyword evidence="3" id="KW-0540">Nuclease</keyword>
<evidence type="ECO:0000256" key="4">
    <source>
        <dbReference type="ARBA" id="ARBA00022759"/>
    </source>
</evidence>
<dbReference type="EMBL" id="VZTY01025340">
    <property type="protein sequence ID" value="NXU56030.1"/>
    <property type="molecule type" value="Genomic_DNA"/>
</dbReference>
<evidence type="ECO:0000256" key="5">
    <source>
        <dbReference type="ARBA" id="ARBA00022801"/>
    </source>
</evidence>
<keyword evidence="5" id="KW-0378">Hydrolase</keyword>
<dbReference type="Pfam" id="PF00075">
    <property type="entry name" value="RNase_H"/>
    <property type="match status" value="1"/>
</dbReference>
<gene>
    <name evidence="8" type="primary">Hervk_1</name>
    <name evidence="8" type="ORF">TURVEL_R14386</name>
</gene>
<evidence type="ECO:0000256" key="3">
    <source>
        <dbReference type="ARBA" id="ARBA00022722"/>
    </source>
</evidence>
<evidence type="ECO:0000256" key="6">
    <source>
        <dbReference type="ARBA" id="ARBA00022918"/>
    </source>
</evidence>
<feature type="domain" description="RNase H type-1" evidence="7">
    <location>
        <begin position="16"/>
        <end position="110"/>
    </location>
</feature>
<feature type="non-terminal residue" evidence="8">
    <location>
        <position position="1"/>
    </location>
</feature>
<dbReference type="Gene3D" id="3.30.420.10">
    <property type="entry name" value="Ribonuclease H-like superfamily/Ribonuclease H"/>
    <property type="match status" value="1"/>
</dbReference>
<dbReference type="GO" id="GO:0035613">
    <property type="term" value="F:RNA stem-loop binding"/>
    <property type="evidence" value="ECO:0007669"/>
    <property type="project" value="TreeGrafter"/>
</dbReference>
<accession>A0A7L3LSP5</accession>
<dbReference type="OrthoDB" id="9395371at2759"/>
<dbReference type="Proteomes" id="UP000582182">
    <property type="component" value="Unassembled WGS sequence"/>
</dbReference>
<dbReference type="GO" id="GO:0003964">
    <property type="term" value="F:RNA-directed DNA polymerase activity"/>
    <property type="evidence" value="ECO:0007669"/>
    <property type="project" value="UniProtKB-KW"/>
</dbReference>
<dbReference type="PANTHER" id="PTHR41694:SF3">
    <property type="entry name" value="RNA-DIRECTED DNA POLYMERASE-RELATED"/>
    <property type="match status" value="1"/>
</dbReference>
<dbReference type="PROSITE" id="PS50879">
    <property type="entry name" value="RNASE_H_1"/>
    <property type="match status" value="1"/>
</dbReference>
<keyword evidence="4" id="KW-0255">Endonuclease</keyword>
<dbReference type="InterPro" id="IPR036397">
    <property type="entry name" value="RNaseH_sf"/>
</dbReference>
<dbReference type="InterPro" id="IPR012337">
    <property type="entry name" value="RNaseH-like_sf"/>
</dbReference>
<protein>
    <submittedName>
        <fullName evidence="8">PO113 protein</fullName>
    </submittedName>
</protein>
<keyword evidence="6" id="KW-0695">RNA-directed DNA polymerase</keyword>
<keyword evidence="9" id="KW-1185">Reference proteome</keyword>
<dbReference type="PANTHER" id="PTHR41694">
    <property type="entry name" value="ENDOGENOUS RETROVIRUS GROUP K MEMBER POL PROTEIN"/>
    <property type="match status" value="1"/>
</dbReference>
<feature type="non-terminal residue" evidence="8">
    <location>
        <position position="110"/>
    </location>
</feature>
<evidence type="ECO:0000256" key="1">
    <source>
        <dbReference type="ARBA" id="ARBA00022679"/>
    </source>
</evidence>
<keyword evidence="2" id="KW-0548">Nucleotidyltransferase</keyword>
<evidence type="ECO:0000313" key="8">
    <source>
        <dbReference type="EMBL" id="NXU56030.1"/>
    </source>
</evidence>
<dbReference type="GO" id="GO:0004523">
    <property type="term" value="F:RNA-DNA hybrid ribonuclease activity"/>
    <property type="evidence" value="ECO:0007669"/>
    <property type="project" value="InterPro"/>
</dbReference>
<reference evidence="8 9" key="1">
    <citation type="submission" date="2019-09" db="EMBL/GenBank/DDBJ databases">
        <title>Bird 10,000 Genomes (B10K) Project - Family phase.</title>
        <authorList>
            <person name="Zhang G."/>
        </authorList>
    </citation>
    <scope>NUCLEOTIDE SEQUENCE [LARGE SCALE GENOMIC DNA]</scope>
    <source>
        <strain evidence="8">B10K-DU-029-46</strain>
    </source>
</reference>
<evidence type="ECO:0000313" key="9">
    <source>
        <dbReference type="Proteomes" id="UP000582182"/>
    </source>
</evidence>
<proteinExistence type="predicted"/>